<evidence type="ECO:0000313" key="3">
    <source>
        <dbReference type="Proteomes" id="UP001054820"/>
    </source>
</evidence>
<keyword evidence="3" id="KW-1185">Reference proteome</keyword>
<accession>A0ABN6CWS0</accession>
<proteinExistence type="predicted"/>
<feature type="domain" description="Thioredoxin" evidence="1">
    <location>
        <begin position="12"/>
        <end position="90"/>
    </location>
</feature>
<protein>
    <recommendedName>
        <fullName evidence="1">Thioredoxin domain-containing protein</fullName>
    </recommendedName>
</protein>
<dbReference type="Pfam" id="PF00085">
    <property type="entry name" value="Thioredoxin"/>
    <property type="match status" value="1"/>
</dbReference>
<dbReference type="CDD" id="cd02947">
    <property type="entry name" value="TRX_family"/>
    <property type="match status" value="1"/>
</dbReference>
<gene>
    <name evidence="2" type="ORF">THMIRHAM_09190</name>
</gene>
<name>A0ABN6CWS0_9GAMM</name>
<dbReference type="InterPro" id="IPR013766">
    <property type="entry name" value="Thioredoxin_domain"/>
</dbReference>
<dbReference type="RefSeq" id="WP_237264046.1">
    <property type="nucleotide sequence ID" value="NZ_AP024202.1"/>
</dbReference>
<dbReference type="EMBL" id="AP024202">
    <property type="protein sequence ID" value="BCN93134.1"/>
    <property type="molecule type" value="Genomic_DNA"/>
</dbReference>
<evidence type="ECO:0000259" key="1">
    <source>
        <dbReference type="Pfam" id="PF00085"/>
    </source>
</evidence>
<dbReference type="InterPro" id="IPR036249">
    <property type="entry name" value="Thioredoxin-like_sf"/>
</dbReference>
<dbReference type="SUPFAM" id="SSF52833">
    <property type="entry name" value="Thioredoxin-like"/>
    <property type="match status" value="1"/>
</dbReference>
<dbReference type="Proteomes" id="UP001054820">
    <property type="component" value="Chromosome"/>
</dbReference>
<sequence length="110" mass="12656">MQNIQTLEELDNLKHSEDGLLILFGGKACNVCHSIKPKLIELINENYPKIKMVYVDCHVVTDICSQNGVFTLPTLQVFFTGQRFIEEVRSFSLQKVMQDIARPYSMVFED</sequence>
<reference evidence="2" key="1">
    <citation type="journal article" date="2022" name="Arch. Microbiol.">
        <title>Thiomicrorhabdus immobilis sp. nov., a mesophilic sulfur-oxidizing bacterium isolated from sediment of a brackish lake in northern Japan.</title>
        <authorList>
            <person name="Kojima H."/>
            <person name="Mochizuki J."/>
            <person name="Kanda M."/>
            <person name="Watanabe T."/>
            <person name="Fukui M."/>
        </authorList>
    </citation>
    <scope>NUCLEOTIDE SEQUENCE</scope>
    <source>
        <strain evidence="2">Am19</strain>
    </source>
</reference>
<dbReference type="Gene3D" id="3.40.30.10">
    <property type="entry name" value="Glutaredoxin"/>
    <property type="match status" value="1"/>
</dbReference>
<evidence type="ECO:0000313" key="2">
    <source>
        <dbReference type="EMBL" id="BCN93134.1"/>
    </source>
</evidence>
<organism evidence="2 3">
    <name type="scientific">Thiomicrorhabdus immobilis</name>
    <dbReference type="NCBI Taxonomy" id="2791037"/>
    <lineage>
        <taxon>Bacteria</taxon>
        <taxon>Pseudomonadati</taxon>
        <taxon>Pseudomonadota</taxon>
        <taxon>Gammaproteobacteria</taxon>
        <taxon>Thiotrichales</taxon>
        <taxon>Piscirickettsiaceae</taxon>
        <taxon>Thiomicrorhabdus</taxon>
    </lineage>
</organism>